<keyword evidence="8" id="KW-1185">Reference proteome</keyword>
<name>A0A261VNZ6_9BORD</name>
<accession>A0A261VNZ6</accession>
<keyword evidence="3 6" id="KW-0812">Transmembrane</keyword>
<evidence type="ECO:0000256" key="3">
    <source>
        <dbReference type="ARBA" id="ARBA00022692"/>
    </source>
</evidence>
<evidence type="ECO:0000313" key="8">
    <source>
        <dbReference type="Proteomes" id="UP000215633"/>
    </source>
</evidence>
<feature type="transmembrane region" description="Helical" evidence="6">
    <location>
        <begin position="45"/>
        <end position="68"/>
    </location>
</feature>
<dbReference type="GO" id="GO:0005886">
    <property type="term" value="C:plasma membrane"/>
    <property type="evidence" value="ECO:0007669"/>
    <property type="project" value="UniProtKB-SubCell"/>
</dbReference>
<feature type="transmembrane region" description="Helical" evidence="6">
    <location>
        <begin position="123"/>
        <end position="143"/>
    </location>
</feature>
<proteinExistence type="predicted"/>
<gene>
    <name evidence="7" type="ORF">CAL24_11490</name>
</gene>
<comment type="caution">
    <text evidence="7">The sequence shown here is derived from an EMBL/GenBank/DDBJ whole genome shotgun (WGS) entry which is preliminary data.</text>
</comment>
<dbReference type="Proteomes" id="UP000215633">
    <property type="component" value="Unassembled WGS sequence"/>
</dbReference>
<feature type="transmembrane region" description="Helical" evidence="6">
    <location>
        <begin position="12"/>
        <end position="33"/>
    </location>
</feature>
<feature type="transmembrane region" description="Helical" evidence="6">
    <location>
        <begin position="196"/>
        <end position="213"/>
    </location>
</feature>
<dbReference type="RefSeq" id="WP_028356082.1">
    <property type="nucleotide sequence ID" value="NZ_NEVT01000006.1"/>
</dbReference>
<reference evidence="8" key="1">
    <citation type="submission" date="2017-05" db="EMBL/GenBank/DDBJ databases">
        <title>Complete and WGS of Bordetella genogroups.</title>
        <authorList>
            <person name="Spilker T."/>
            <person name="Lipuma J."/>
        </authorList>
    </citation>
    <scope>NUCLEOTIDE SEQUENCE [LARGE SCALE GENOMIC DNA]</scope>
    <source>
        <strain evidence="8">AU8256</strain>
    </source>
</reference>
<evidence type="ECO:0000256" key="4">
    <source>
        <dbReference type="ARBA" id="ARBA00022989"/>
    </source>
</evidence>
<sequence length="217" mass="22972">MEFVIPSTANLALFVSAALVLLVIPGPAVLFIIAQSVEQGRKAGLVSDLGIHTATLVHVVAAALGLSALLASSALAFSIVKYAGAAYLIWLGLKKICTRPAPIGATDLPPRQRRYARLFRDGFIVNLLNPKTALFFLAFLPQFVDVSRGHVAMQIVFLGLVFTVLGLASDACYALAASAAGRWLRQSRGYLSFERYVGGALLIGLGITAAFAGNNKK</sequence>
<protein>
    <submittedName>
        <fullName evidence="7">RhtB family transporter</fullName>
    </submittedName>
</protein>
<organism evidence="7 8">
    <name type="scientific">Bordetella genomosp. 2</name>
    <dbReference type="NCBI Taxonomy" id="1983456"/>
    <lineage>
        <taxon>Bacteria</taxon>
        <taxon>Pseudomonadati</taxon>
        <taxon>Pseudomonadota</taxon>
        <taxon>Betaproteobacteria</taxon>
        <taxon>Burkholderiales</taxon>
        <taxon>Alcaligenaceae</taxon>
        <taxon>Bordetella</taxon>
    </lineage>
</organism>
<dbReference type="GO" id="GO:0015171">
    <property type="term" value="F:amino acid transmembrane transporter activity"/>
    <property type="evidence" value="ECO:0007669"/>
    <property type="project" value="TreeGrafter"/>
</dbReference>
<dbReference type="InterPro" id="IPR001123">
    <property type="entry name" value="LeuE-type"/>
</dbReference>
<evidence type="ECO:0000256" key="6">
    <source>
        <dbReference type="SAM" id="Phobius"/>
    </source>
</evidence>
<dbReference type="Pfam" id="PF01810">
    <property type="entry name" value="LysE"/>
    <property type="match status" value="1"/>
</dbReference>
<keyword evidence="4 6" id="KW-1133">Transmembrane helix</keyword>
<evidence type="ECO:0000256" key="2">
    <source>
        <dbReference type="ARBA" id="ARBA00022475"/>
    </source>
</evidence>
<dbReference type="PANTHER" id="PTHR30086">
    <property type="entry name" value="ARGININE EXPORTER PROTEIN ARGO"/>
    <property type="match status" value="1"/>
</dbReference>
<dbReference type="PANTHER" id="PTHR30086:SF20">
    <property type="entry name" value="ARGININE EXPORTER PROTEIN ARGO-RELATED"/>
    <property type="match status" value="1"/>
</dbReference>
<feature type="transmembrane region" description="Helical" evidence="6">
    <location>
        <begin position="155"/>
        <end position="176"/>
    </location>
</feature>
<keyword evidence="5 6" id="KW-0472">Membrane</keyword>
<dbReference type="AlphaFoldDB" id="A0A261VNZ6"/>
<comment type="subcellular location">
    <subcellularLocation>
        <location evidence="1">Cell membrane</location>
        <topology evidence="1">Multi-pass membrane protein</topology>
    </subcellularLocation>
</comment>
<dbReference type="PIRSF" id="PIRSF006324">
    <property type="entry name" value="LeuE"/>
    <property type="match status" value="1"/>
</dbReference>
<evidence type="ECO:0000256" key="5">
    <source>
        <dbReference type="ARBA" id="ARBA00023136"/>
    </source>
</evidence>
<keyword evidence="2" id="KW-1003">Cell membrane</keyword>
<evidence type="ECO:0000256" key="1">
    <source>
        <dbReference type="ARBA" id="ARBA00004651"/>
    </source>
</evidence>
<dbReference type="EMBL" id="NEVT01000006">
    <property type="protein sequence ID" value="OZI75825.1"/>
    <property type="molecule type" value="Genomic_DNA"/>
</dbReference>
<evidence type="ECO:0000313" key="7">
    <source>
        <dbReference type="EMBL" id="OZI75825.1"/>
    </source>
</evidence>